<dbReference type="SMART" id="SM00292">
    <property type="entry name" value="BRCT"/>
    <property type="match status" value="1"/>
</dbReference>
<dbReference type="InterPro" id="IPR036420">
    <property type="entry name" value="BRCT_dom_sf"/>
</dbReference>
<dbReference type="CDD" id="cd07521">
    <property type="entry name" value="HAD_FCP1-like"/>
    <property type="match status" value="1"/>
</dbReference>
<keyword evidence="8" id="KW-0479">Metal-binding</keyword>
<evidence type="ECO:0000256" key="12">
    <source>
        <dbReference type="ARBA" id="ARBA00022989"/>
    </source>
</evidence>
<evidence type="ECO:0000256" key="13">
    <source>
        <dbReference type="ARBA" id="ARBA00023015"/>
    </source>
</evidence>
<feature type="transmembrane region" description="Helical" evidence="20">
    <location>
        <begin position="543"/>
        <end position="565"/>
    </location>
</feature>
<comment type="subunit">
    <text evidence="19">Interacts with RAP74.</text>
</comment>
<dbReference type="InterPro" id="IPR044647">
    <property type="entry name" value="RTNLB17/18/21"/>
</dbReference>
<comment type="cofactor">
    <cofactor evidence="3">
        <name>Mg(2+)</name>
        <dbReference type="ChEBI" id="CHEBI:18420"/>
    </cofactor>
</comment>
<dbReference type="AlphaFoldDB" id="A0AAV0ICU9"/>
<comment type="catalytic activity">
    <reaction evidence="18">
        <text>O-phospho-L-threonyl-[protein] + H2O = L-threonyl-[protein] + phosphate</text>
        <dbReference type="Rhea" id="RHEA:47004"/>
        <dbReference type="Rhea" id="RHEA-COMP:11060"/>
        <dbReference type="Rhea" id="RHEA-COMP:11605"/>
        <dbReference type="ChEBI" id="CHEBI:15377"/>
        <dbReference type="ChEBI" id="CHEBI:30013"/>
        <dbReference type="ChEBI" id="CHEBI:43474"/>
        <dbReference type="ChEBI" id="CHEBI:61977"/>
        <dbReference type="EC" id="3.1.3.16"/>
    </reaction>
</comment>
<dbReference type="SUPFAM" id="SSF52113">
    <property type="entry name" value="BRCT domain"/>
    <property type="match status" value="1"/>
</dbReference>
<feature type="region of interest" description="Disordered" evidence="21">
    <location>
        <begin position="74"/>
        <end position="366"/>
    </location>
</feature>
<feature type="transmembrane region" description="Helical" evidence="20">
    <location>
        <begin position="518"/>
        <end position="537"/>
    </location>
</feature>
<dbReference type="EMBL" id="CAMGYJ010000003">
    <property type="protein sequence ID" value="CAI0394479.1"/>
    <property type="molecule type" value="Genomic_DNA"/>
</dbReference>
<keyword evidence="7 20" id="KW-0812">Transmembrane</keyword>
<evidence type="ECO:0000259" key="24">
    <source>
        <dbReference type="PROSITE" id="PS50969"/>
    </source>
</evidence>
<dbReference type="InterPro" id="IPR023214">
    <property type="entry name" value="HAD_sf"/>
</dbReference>
<evidence type="ECO:0000256" key="14">
    <source>
        <dbReference type="ARBA" id="ARBA00023136"/>
    </source>
</evidence>
<feature type="compositionally biased region" description="Acidic residues" evidence="21">
    <location>
        <begin position="243"/>
        <end position="269"/>
    </location>
</feature>
<evidence type="ECO:0000256" key="5">
    <source>
        <dbReference type="ARBA" id="ARBA00004477"/>
    </source>
</evidence>
<dbReference type="InterPro" id="IPR004274">
    <property type="entry name" value="FCP1_dom"/>
</dbReference>
<feature type="domain" description="Reticulon" evidence="23">
    <location>
        <begin position="407"/>
        <end position="579"/>
    </location>
</feature>
<feature type="compositionally biased region" description="Basic and acidic residues" evidence="21">
    <location>
        <begin position="190"/>
        <end position="206"/>
    </location>
</feature>
<keyword evidence="10 20" id="KW-0256">Endoplasmic reticulum</keyword>
<keyword evidence="11" id="KW-0694">RNA-binding</keyword>
<evidence type="ECO:0000256" key="21">
    <source>
        <dbReference type="SAM" id="MobiDB-lite"/>
    </source>
</evidence>
<dbReference type="PANTHER" id="PTHR46626">
    <property type="entry name" value="RETICULON-LIKE PROTEIN B17"/>
    <property type="match status" value="1"/>
</dbReference>
<dbReference type="PANTHER" id="PTHR46626:SF1">
    <property type="entry name" value="RETICULON-LIKE PROTEIN B21"/>
    <property type="match status" value="1"/>
</dbReference>
<keyword evidence="16" id="KW-0539">Nucleus</keyword>
<dbReference type="GO" id="GO:0003723">
    <property type="term" value="F:RNA binding"/>
    <property type="evidence" value="ECO:0007669"/>
    <property type="project" value="UniProtKB-KW"/>
</dbReference>
<gene>
    <name evidence="25" type="ORF">LITE_LOCUS8331</name>
</gene>
<feature type="region of interest" description="Disordered" evidence="21">
    <location>
        <begin position="627"/>
        <end position="653"/>
    </location>
</feature>
<dbReference type="GO" id="GO:0004722">
    <property type="term" value="F:protein serine/threonine phosphatase activity"/>
    <property type="evidence" value="ECO:0007669"/>
    <property type="project" value="UniProtKB-EC"/>
</dbReference>
<feature type="transmembrane region" description="Helical" evidence="20">
    <location>
        <begin position="586"/>
        <end position="617"/>
    </location>
</feature>
<keyword evidence="6" id="KW-0678">Repressor</keyword>
<feature type="compositionally biased region" description="Basic and acidic residues" evidence="21">
    <location>
        <begin position="270"/>
        <end position="299"/>
    </location>
</feature>
<feature type="compositionally biased region" description="Acidic residues" evidence="21">
    <location>
        <begin position="627"/>
        <end position="639"/>
    </location>
</feature>
<accession>A0AAV0ICU9</accession>
<evidence type="ECO:0000256" key="18">
    <source>
        <dbReference type="ARBA" id="ARBA00048336"/>
    </source>
</evidence>
<dbReference type="Pfam" id="PF02453">
    <property type="entry name" value="Reticulon"/>
    <property type="match status" value="1"/>
</dbReference>
<dbReference type="InterPro" id="IPR036412">
    <property type="entry name" value="HAD-like_sf"/>
</dbReference>
<evidence type="ECO:0000256" key="8">
    <source>
        <dbReference type="ARBA" id="ARBA00022723"/>
    </source>
</evidence>
<evidence type="ECO:0000259" key="23">
    <source>
        <dbReference type="PROSITE" id="PS50845"/>
    </source>
</evidence>
<keyword evidence="14 20" id="KW-0472">Membrane</keyword>
<evidence type="ECO:0000313" key="25">
    <source>
        <dbReference type="EMBL" id="CAI0394479.1"/>
    </source>
</evidence>
<evidence type="ECO:0000256" key="19">
    <source>
        <dbReference type="ARBA" id="ARBA00063107"/>
    </source>
</evidence>
<dbReference type="GO" id="GO:0005634">
    <property type="term" value="C:nucleus"/>
    <property type="evidence" value="ECO:0007669"/>
    <property type="project" value="UniProtKB-SubCell"/>
</dbReference>
<dbReference type="Gene3D" id="3.40.50.10190">
    <property type="entry name" value="BRCT domain"/>
    <property type="match status" value="1"/>
</dbReference>
<dbReference type="InterPro" id="IPR001357">
    <property type="entry name" value="BRCT_dom"/>
</dbReference>
<evidence type="ECO:0000259" key="22">
    <source>
        <dbReference type="PROSITE" id="PS50172"/>
    </source>
</evidence>
<dbReference type="NCBIfam" id="TIGR02250">
    <property type="entry name" value="FCP1_euk"/>
    <property type="match status" value="1"/>
</dbReference>
<evidence type="ECO:0000256" key="17">
    <source>
        <dbReference type="ARBA" id="ARBA00047761"/>
    </source>
</evidence>
<evidence type="ECO:0000256" key="9">
    <source>
        <dbReference type="ARBA" id="ARBA00022801"/>
    </source>
</evidence>
<evidence type="ECO:0000256" key="7">
    <source>
        <dbReference type="ARBA" id="ARBA00022692"/>
    </source>
</evidence>
<dbReference type="SUPFAM" id="SSF56784">
    <property type="entry name" value="HAD-like"/>
    <property type="match status" value="1"/>
</dbReference>
<feature type="region of interest" description="Disordered" evidence="21">
    <location>
        <begin position="686"/>
        <end position="743"/>
    </location>
</feature>
<protein>
    <recommendedName>
        <fullName evidence="20">Reticulon-like protein</fullName>
    </recommendedName>
</protein>
<keyword evidence="26" id="KW-1185">Reference proteome</keyword>
<keyword evidence="12 20" id="KW-1133">Transmembrane helix</keyword>
<evidence type="ECO:0000256" key="1">
    <source>
        <dbReference type="ARBA" id="ARBA00001936"/>
    </source>
</evidence>
<evidence type="ECO:0000256" key="4">
    <source>
        <dbReference type="ARBA" id="ARBA00004123"/>
    </source>
</evidence>
<feature type="compositionally biased region" description="Acidic residues" evidence="21">
    <location>
        <begin position="712"/>
        <end position="721"/>
    </location>
</feature>
<feature type="compositionally biased region" description="Basic and acidic residues" evidence="21">
    <location>
        <begin position="640"/>
        <end position="652"/>
    </location>
</feature>
<dbReference type="PROSITE" id="PS50172">
    <property type="entry name" value="BRCT"/>
    <property type="match status" value="1"/>
</dbReference>
<dbReference type="Gene3D" id="3.40.50.1000">
    <property type="entry name" value="HAD superfamily/HAD-like"/>
    <property type="match status" value="1"/>
</dbReference>
<feature type="compositionally biased region" description="Basic and acidic residues" evidence="21">
    <location>
        <begin position="1129"/>
        <end position="1142"/>
    </location>
</feature>
<keyword evidence="9" id="KW-0378">Hydrolase</keyword>
<evidence type="ECO:0000256" key="2">
    <source>
        <dbReference type="ARBA" id="ARBA00001941"/>
    </source>
</evidence>
<dbReference type="GO" id="GO:0046872">
    <property type="term" value="F:metal ion binding"/>
    <property type="evidence" value="ECO:0007669"/>
    <property type="project" value="UniProtKB-KW"/>
</dbReference>
<dbReference type="Pfam" id="PF00533">
    <property type="entry name" value="BRCT"/>
    <property type="match status" value="1"/>
</dbReference>
<dbReference type="InterPro" id="IPR003388">
    <property type="entry name" value="Reticulon"/>
</dbReference>
<dbReference type="FunFam" id="3.40.50.10190:FF:000014">
    <property type="entry name" value="RNA polymerase II C-terminal domain phosphatase-like 3"/>
    <property type="match status" value="1"/>
</dbReference>
<feature type="region of interest" description="Disordered" evidence="21">
    <location>
        <begin position="1123"/>
        <end position="1142"/>
    </location>
</feature>
<organism evidence="25 26">
    <name type="scientific">Linum tenue</name>
    <dbReference type="NCBI Taxonomy" id="586396"/>
    <lineage>
        <taxon>Eukaryota</taxon>
        <taxon>Viridiplantae</taxon>
        <taxon>Streptophyta</taxon>
        <taxon>Embryophyta</taxon>
        <taxon>Tracheophyta</taxon>
        <taxon>Spermatophyta</taxon>
        <taxon>Magnoliopsida</taxon>
        <taxon>eudicotyledons</taxon>
        <taxon>Gunneridae</taxon>
        <taxon>Pentapetalae</taxon>
        <taxon>rosids</taxon>
        <taxon>fabids</taxon>
        <taxon>Malpighiales</taxon>
        <taxon>Linaceae</taxon>
        <taxon>Linum</taxon>
    </lineage>
</organism>
<dbReference type="InterPro" id="IPR011947">
    <property type="entry name" value="FCP1_euk"/>
</dbReference>
<evidence type="ECO:0000256" key="20">
    <source>
        <dbReference type="RuleBase" id="RU363132"/>
    </source>
</evidence>
<dbReference type="SMART" id="SM00577">
    <property type="entry name" value="CPDc"/>
    <property type="match status" value="1"/>
</dbReference>
<dbReference type="CDD" id="cd17729">
    <property type="entry name" value="BRCT_CTDP1"/>
    <property type="match status" value="1"/>
</dbReference>
<evidence type="ECO:0000256" key="16">
    <source>
        <dbReference type="ARBA" id="ARBA00023242"/>
    </source>
</evidence>
<evidence type="ECO:0000256" key="15">
    <source>
        <dbReference type="ARBA" id="ARBA00023163"/>
    </source>
</evidence>
<comment type="catalytic activity">
    <reaction evidence="17">
        <text>O-phospho-L-seryl-[protein] + H2O = L-seryl-[protein] + phosphate</text>
        <dbReference type="Rhea" id="RHEA:20629"/>
        <dbReference type="Rhea" id="RHEA-COMP:9863"/>
        <dbReference type="Rhea" id="RHEA-COMP:11604"/>
        <dbReference type="ChEBI" id="CHEBI:15377"/>
        <dbReference type="ChEBI" id="CHEBI:29999"/>
        <dbReference type="ChEBI" id="CHEBI:43474"/>
        <dbReference type="ChEBI" id="CHEBI:83421"/>
        <dbReference type="EC" id="3.1.3.16"/>
    </reaction>
</comment>
<dbReference type="PROSITE" id="PS50845">
    <property type="entry name" value="RETICULON"/>
    <property type="match status" value="1"/>
</dbReference>
<name>A0AAV0ICU9_9ROSI</name>
<dbReference type="GO" id="GO:0009651">
    <property type="term" value="P:response to salt stress"/>
    <property type="evidence" value="ECO:0007669"/>
    <property type="project" value="UniProtKB-ARBA"/>
</dbReference>
<comment type="cofactor">
    <cofactor evidence="2">
        <name>Co(2+)</name>
        <dbReference type="ChEBI" id="CHEBI:48828"/>
    </cofactor>
</comment>
<feature type="compositionally biased region" description="Pro residues" evidence="21">
    <location>
        <begin position="320"/>
        <end position="335"/>
    </location>
</feature>
<reference evidence="25" key="1">
    <citation type="submission" date="2022-08" db="EMBL/GenBank/DDBJ databases">
        <authorList>
            <person name="Gutierrez-Valencia J."/>
        </authorList>
    </citation>
    <scope>NUCLEOTIDE SEQUENCE</scope>
</reference>
<evidence type="ECO:0000313" key="26">
    <source>
        <dbReference type="Proteomes" id="UP001154282"/>
    </source>
</evidence>
<dbReference type="FunFam" id="3.40.50.1000:FF:000125">
    <property type="entry name" value="RNA polymerase II C-terminal domain phosphatase-like 4"/>
    <property type="match status" value="1"/>
</dbReference>
<feature type="compositionally biased region" description="Basic and acidic residues" evidence="21">
    <location>
        <begin position="225"/>
        <end position="237"/>
    </location>
</feature>
<sequence>MEVSGRRRSVPAAAAAAGLVNNNNSKPSSVIVAAGSVWESRMKLDEVKGGFKVFNADDGENPEPPAAVTVAATPRRSPRNLAAGTVASSGKRKTWKSESFEGPIRLSASADGVKKSPIQGRKLRSEGSGEGIARSPVQVSKKGRSEVVESSSVASPIQIGKVRSAGNSGKEAVNSPVKLESKVGGGGGKSDGEMKEAKSVPEKDLLEESVCQMEKEPSGIGETEESCREFGVCEEKVVSSAAVEDDRDDGDQEFEEEDEEEFEEESDEEIEKKSFDVKEVNVQEDEKPKEKKLEVKRVEIPIPEQKPTNRVVHRQFQNRAPPPAPPTVKKQPPPVMRRAAAYQNYTKPTPTPAPSPAQSRSYPRRQSKLQNLGQIPYPQPSPISPSARNSSLTNIFSGKFGSFSSSAVDLVMWRDVSRSAFVFGIGTFTIISSSYTQDLNISFISVMSYLGLVYLAAIFLYRTLISRGIVEGDDGYEDTGSYVVGEGEAICVVKLVLPYLNECLLRIKALFSGDPSTTMKLAVLLFVLARCGGYITIWKMAKLGFFGVFILPKVCSLYSSQLTSYAKFWIRRFRDAWEKCTHKKAVALGIFTLVWNMSSIVARVWAVFMMFVAVRYYQQRVAQDSENWEECDDDNEEEVIVGHDAKEEDFGPRRRPNYFEMSLVTDSPVSSSGSDDFADFLDDHLDAESDNEDDNGEAKDEFASSSSSSSSSEDEFEDDDQPVSKRTKISEVEIVQNGDAAEGSASHVIVEQKLEASSSASVSKNECTHPGSFGKMCIVCGAQVEVSGVSFANIHKEILIGNAEVARLRDTDTKSVLCRKKLYLVLDLDHTLLNSTLLSHMVPEEGYLNNQIDSVQDCQNGSLFRLSFMHMMTKLRPYVHTFLKEASQMFEMYIYTMGDKAYALEMAKLLDPKNEYFHAKVISRDDGAQRHQKSLDMVLGEESAVLILDDTENVWPSHRDNLILMERYHFFASSCRQFGFGCNSLSQLKSDESEPEGALAAVLNVLRRVHHIFFNELADQTGRRDVRQVLKTVRKDILKGCRIVFSRVFPSQFPAESHHLWKMAEKLGATCATEVDPSVTHVVAMDPGTKKSRWAMENDKFLVLPRWIEGANYLWQRLPEENFPVKSNEPPKSEAKVKDPDA</sequence>
<evidence type="ECO:0000256" key="3">
    <source>
        <dbReference type="ARBA" id="ARBA00001946"/>
    </source>
</evidence>
<dbReference type="Proteomes" id="UP001154282">
    <property type="component" value="Unassembled WGS sequence"/>
</dbReference>
<proteinExistence type="predicted"/>
<dbReference type="GO" id="GO:0005789">
    <property type="term" value="C:endoplasmic reticulum membrane"/>
    <property type="evidence" value="ECO:0007669"/>
    <property type="project" value="UniProtKB-SubCell"/>
</dbReference>
<evidence type="ECO:0000256" key="6">
    <source>
        <dbReference type="ARBA" id="ARBA00022491"/>
    </source>
</evidence>
<comment type="caution">
    <text evidence="25">The sequence shown here is derived from an EMBL/GenBank/DDBJ whole genome shotgun (WGS) entry which is preliminary data.</text>
</comment>
<evidence type="ECO:0000256" key="10">
    <source>
        <dbReference type="ARBA" id="ARBA00022824"/>
    </source>
</evidence>
<evidence type="ECO:0000256" key="11">
    <source>
        <dbReference type="ARBA" id="ARBA00022884"/>
    </source>
</evidence>
<keyword evidence="13" id="KW-0805">Transcription regulation</keyword>
<keyword evidence="15" id="KW-0804">Transcription</keyword>
<dbReference type="Pfam" id="PF03031">
    <property type="entry name" value="NIF"/>
    <property type="match status" value="1"/>
</dbReference>
<feature type="domain" description="FCP1 homology" evidence="24">
    <location>
        <begin position="817"/>
        <end position="991"/>
    </location>
</feature>
<comment type="subcellular location">
    <subcellularLocation>
        <location evidence="5 20">Endoplasmic reticulum membrane</location>
        <topology evidence="5 20">Multi-pass membrane protein</topology>
    </subcellularLocation>
    <subcellularLocation>
        <location evidence="4">Nucleus</location>
    </subcellularLocation>
</comment>
<feature type="domain" description="BRCT" evidence="22">
    <location>
        <begin position="1033"/>
        <end position="1125"/>
    </location>
</feature>
<dbReference type="PROSITE" id="PS50969">
    <property type="entry name" value="FCP1"/>
    <property type="match status" value="1"/>
</dbReference>
<feature type="transmembrane region" description="Helical" evidence="20">
    <location>
        <begin position="441"/>
        <end position="461"/>
    </location>
</feature>
<comment type="cofactor">
    <cofactor evidence="1">
        <name>Mn(2+)</name>
        <dbReference type="ChEBI" id="CHEBI:29035"/>
    </cofactor>
</comment>